<dbReference type="PANTHER" id="PTHR48047">
    <property type="entry name" value="GLYCOSYLTRANSFERASE"/>
    <property type="match status" value="1"/>
</dbReference>
<keyword evidence="3" id="KW-0808">Transferase</keyword>
<dbReference type="SUPFAM" id="SSF55455">
    <property type="entry name" value="SRF-like"/>
    <property type="match status" value="1"/>
</dbReference>
<evidence type="ECO:0000313" key="11">
    <source>
        <dbReference type="Proteomes" id="UP001168877"/>
    </source>
</evidence>
<evidence type="ECO:0000259" key="9">
    <source>
        <dbReference type="PROSITE" id="PS50066"/>
    </source>
</evidence>
<dbReference type="SUPFAM" id="SSF53756">
    <property type="entry name" value="UDP-Glycosyltransferase/glycogen phosphorylase"/>
    <property type="match status" value="1"/>
</dbReference>
<evidence type="ECO:0000313" key="10">
    <source>
        <dbReference type="EMBL" id="KAK0579759.1"/>
    </source>
</evidence>
<evidence type="ECO:0000256" key="1">
    <source>
        <dbReference type="ARBA" id="ARBA00004123"/>
    </source>
</evidence>
<evidence type="ECO:0000256" key="5">
    <source>
        <dbReference type="ARBA" id="ARBA00023125"/>
    </source>
</evidence>
<evidence type="ECO:0000256" key="3">
    <source>
        <dbReference type="ARBA" id="ARBA00022676"/>
    </source>
</evidence>
<keyword evidence="4" id="KW-0805">Transcription regulation</keyword>
<sequence length="497" mass="55976">MAINKEMQMGSASISCECSHHVILFPFMSKGHTIPLLHLAHLLLRLPRVAVTVFTTPANRPFISNFLVNTTASVVDLPFPENVAGIPPGIESTDKLPSMSLYVPLTRATKLMQPDFERVVQEMPQVSFLVSDGFLWWTLESATKFGFPRFVFYGMNNYSSCVSWSVGVNRTLVAGPKSDDELITVTGFPWIKVTRNDFDPIFKIAEPKGPLFELFMDQVIASSNSHGTIVNSFYELEPIFVEHMNREAKPKAWCVGPLCLVDPPRFQLQKPTWIQWLDQKLEQGRSVLYVAFGTQAEISPEQLKEISKILRDGRIKQKGKQAIEIKKIENENDRMVTFSKRKSGIFKKASEIAILTGAEVGVVIFSESGKPHSFGSPSIKAVSNRFQGVNPPPYDITNHFAEAQRQDRIAGLNRKQNSLLHQITAEKDLEKRIKEVTKEKKTQGWWEAPIDDKNMKQLRQMEATLEEIRKTLQSKLDQKKLARGGASSSLLPPVNPP</sequence>
<dbReference type="PANTHER" id="PTHR48047:SF51">
    <property type="entry name" value="GLYCOSYLTRANSFERASE"/>
    <property type="match status" value="1"/>
</dbReference>
<comment type="subcellular location">
    <subcellularLocation>
        <location evidence="1">Nucleus</location>
    </subcellularLocation>
</comment>
<reference evidence="10" key="1">
    <citation type="journal article" date="2022" name="Plant J.">
        <title>Strategies of tolerance reflected in two North American maple genomes.</title>
        <authorList>
            <person name="McEvoy S.L."/>
            <person name="Sezen U.U."/>
            <person name="Trouern-Trend A."/>
            <person name="McMahon S.M."/>
            <person name="Schaberg P.G."/>
            <person name="Yang J."/>
            <person name="Wegrzyn J.L."/>
            <person name="Swenson N.G."/>
        </authorList>
    </citation>
    <scope>NUCLEOTIDE SEQUENCE</scope>
    <source>
        <strain evidence="10">NS2018</strain>
    </source>
</reference>
<dbReference type="GO" id="GO:0046983">
    <property type="term" value="F:protein dimerization activity"/>
    <property type="evidence" value="ECO:0007669"/>
    <property type="project" value="InterPro"/>
</dbReference>
<dbReference type="CDD" id="cd00265">
    <property type="entry name" value="MADS_MEF2_like"/>
    <property type="match status" value="1"/>
</dbReference>
<keyword evidence="6" id="KW-0804">Transcription</keyword>
<keyword evidence="11" id="KW-1185">Reference proteome</keyword>
<dbReference type="PRINTS" id="PR00404">
    <property type="entry name" value="MADSDOMAIN"/>
</dbReference>
<dbReference type="SMART" id="SM00432">
    <property type="entry name" value="MADS"/>
    <property type="match status" value="1"/>
</dbReference>
<evidence type="ECO:0000256" key="8">
    <source>
        <dbReference type="SAM" id="MobiDB-lite"/>
    </source>
</evidence>
<accession>A0AA39V9T2</accession>
<reference evidence="10" key="2">
    <citation type="submission" date="2023-06" db="EMBL/GenBank/DDBJ databases">
        <authorList>
            <person name="Swenson N.G."/>
            <person name="Wegrzyn J.L."/>
            <person name="Mcevoy S.L."/>
        </authorList>
    </citation>
    <scope>NUCLEOTIDE SEQUENCE</scope>
    <source>
        <strain evidence="10">NS2018</strain>
        <tissue evidence="10">Leaf</tissue>
    </source>
</reference>
<evidence type="ECO:0000256" key="6">
    <source>
        <dbReference type="ARBA" id="ARBA00023163"/>
    </source>
</evidence>
<feature type="region of interest" description="Disordered" evidence="8">
    <location>
        <begin position="475"/>
        <end position="497"/>
    </location>
</feature>
<dbReference type="GO" id="GO:0000977">
    <property type="term" value="F:RNA polymerase II transcription regulatory region sequence-specific DNA binding"/>
    <property type="evidence" value="ECO:0007669"/>
    <property type="project" value="InterPro"/>
</dbReference>
<protein>
    <recommendedName>
        <fullName evidence="9">MADS-box domain-containing protein</fullName>
    </recommendedName>
</protein>
<dbReference type="Gene3D" id="3.40.1810.10">
    <property type="entry name" value="Transcription factor, MADS-box"/>
    <property type="match status" value="1"/>
</dbReference>
<keyword evidence="3" id="KW-0328">Glycosyltransferase</keyword>
<organism evidence="10 11">
    <name type="scientific">Acer saccharum</name>
    <name type="common">Sugar maple</name>
    <dbReference type="NCBI Taxonomy" id="4024"/>
    <lineage>
        <taxon>Eukaryota</taxon>
        <taxon>Viridiplantae</taxon>
        <taxon>Streptophyta</taxon>
        <taxon>Embryophyta</taxon>
        <taxon>Tracheophyta</taxon>
        <taxon>Spermatophyta</taxon>
        <taxon>Magnoliopsida</taxon>
        <taxon>eudicotyledons</taxon>
        <taxon>Gunneridae</taxon>
        <taxon>Pentapetalae</taxon>
        <taxon>rosids</taxon>
        <taxon>malvids</taxon>
        <taxon>Sapindales</taxon>
        <taxon>Sapindaceae</taxon>
        <taxon>Hippocastanoideae</taxon>
        <taxon>Acereae</taxon>
        <taxon>Acer</taxon>
    </lineage>
</organism>
<comment type="similarity">
    <text evidence="2">Belongs to the UDP-glycosyltransferase family.</text>
</comment>
<evidence type="ECO:0000256" key="4">
    <source>
        <dbReference type="ARBA" id="ARBA00023015"/>
    </source>
</evidence>
<comment type="caution">
    <text evidence="10">The sequence shown here is derived from an EMBL/GenBank/DDBJ whole genome shotgun (WGS) entry which is preliminary data.</text>
</comment>
<dbReference type="Gene3D" id="3.40.50.2000">
    <property type="entry name" value="Glycogen Phosphorylase B"/>
    <property type="match status" value="1"/>
</dbReference>
<dbReference type="AlphaFoldDB" id="A0AA39V9T2"/>
<evidence type="ECO:0000256" key="7">
    <source>
        <dbReference type="ARBA" id="ARBA00023242"/>
    </source>
</evidence>
<dbReference type="GO" id="GO:0005634">
    <property type="term" value="C:nucleus"/>
    <property type="evidence" value="ECO:0007669"/>
    <property type="project" value="UniProtKB-SubCell"/>
</dbReference>
<dbReference type="GO" id="GO:0045944">
    <property type="term" value="P:positive regulation of transcription by RNA polymerase II"/>
    <property type="evidence" value="ECO:0007669"/>
    <property type="project" value="InterPro"/>
</dbReference>
<dbReference type="InterPro" id="IPR036879">
    <property type="entry name" value="TF_MADSbox_sf"/>
</dbReference>
<dbReference type="InterPro" id="IPR002100">
    <property type="entry name" value="TF_MADSbox"/>
</dbReference>
<dbReference type="Proteomes" id="UP001168877">
    <property type="component" value="Unassembled WGS sequence"/>
</dbReference>
<dbReference type="PROSITE" id="PS50066">
    <property type="entry name" value="MADS_BOX_2"/>
    <property type="match status" value="1"/>
</dbReference>
<dbReference type="GO" id="GO:0035251">
    <property type="term" value="F:UDP-glucosyltransferase activity"/>
    <property type="evidence" value="ECO:0007669"/>
    <property type="project" value="TreeGrafter"/>
</dbReference>
<keyword evidence="5" id="KW-0238">DNA-binding</keyword>
<proteinExistence type="inferred from homology"/>
<dbReference type="EMBL" id="JAUESC010000385">
    <property type="protein sequence ID" value="KAK0579759.1"/>
    <property type="molecule type" value="Genomic_DNA"/>
</dbReference>
<feature type="domain" description="MADS-box" evidence="9">
    <location>
        <begin position="318"/>
        <end position="378"/>
    </location>
</feature>
<dbReference type="FunFam" id="3.40.1810.10:FF:000006">
    <property type="entry name" value="Agamous-like MADS-box protein AGL62"/>
    <property type="match status" value="1"/>
</dbReference>
<keyword evidence="7" id="KW-0539">Nucleus</keyword>
<evidence type="ECO:0000256" key="2">
    <source>
        <dbReference type="ARBA" id="ARBA00009995"/>
    </source>
</evidence>
<dbReference type="InterPro" id="IPR033896">
    <property type="entry name" value="MEF2-like_N"/>
</dbReference>
<dbReference type="Pfam" id="PF00319">
    <property type="entry name" value="SRF-TF"/>
    <property type="match status" value="1"/>
</dbReference>
<name>A0AA39V9T2_ACESA</name>
<gene>
    <name evidence="10" type="ORF">LWI29_031005</name>
</gene>